<feature type="domain" description="Glycosyl hydrolase family 32 C-terminal" evidence="11">
    <location>
        <begin position="442"/>
        <end position="471"/>
    </location>
</feature>
<dbReference type="Proteomes" id="UP000824017">
    <property type="component" value="Unassembled WGS sequence"/>
</dbReference>
<keyword evidence="9" id="KW-0963">Cytoplasm</keyword>
<dbReference type="InterPro" id="IPR001362">
    <property type="entry name" value="Glyco_hydro_32"/>
</dbReference>
<proteinExistence type="inferred from homology"/>
<dbReference type="InterPro" id="IPR013148">
    <property type="entry name" value="Glyco_hydro_32_N"/>
</dbReference>
<dbReference type="Gene3D" id="2.60.120.560">
    <property type="entry name" value="Exo-inulinase, domain 1"/>
    <property type="match status" value="1"/>
</dbReference>
<dbReference type="PROSITE" id="PS00609">
    <property type="entry name" value="GLYCOSYL_HYDROL_F32"/>
    <property type="match status" value="1"/>
</dbReference>
<keyword evidence="9" id="KW-0119">Carbohydrate metabolism</keyword>
<evidence type="ECO:0000256" key="7">
    <source>
        <dbReference type="ARBA" id="ARBA00033367"/>
    </source>
</evidence>
<dbReference type="GO" id="GO:0004564">
    <property type="term" value="F:beta-fructofuranosidase activity"/>
    <property type="evidence" value="ECO:0007669"/>
    <property type="project" value="UniProtKB-EC"/>
</dbReference>
<name>A0A9D2D9J1_9FIRM</name>
<dbReference type="GO" id="GO:0005737">
    <property type="term" value="C:cytoplasm"/>
    <property type="evidence" value="ECO:0007669"/>
    <property type="project" value="UniProtKB-SubCell"/>
</dbReference>
<comment type="pathway">
    <text evidence="1 9">Glycan biosynthesis; sucrose metabolism.</text>
</comment>
<evidence type="ECO:0000313" key="12">
    <source>
        <dbReference type="EMBL" id="HIZ12820.1"/>
    </source>
</evidence>
<gene>
    <name evidence="12" type="ORF">H9817_02680</name>
</gene>
<dbReference type="InterPro" id="IPR023296">
    <property type="entry name" value="Glyco_hydro_beta-prop_sf"/>
</dbReference>
<dbReference type="InterPro" id="IPR013189">
    <property type="entry name" value="Glyco_hydro_32_C"/>
</dbReference>
<dbReference type="AlphaFoldDB" id="A0A9D2D9J1"/>
<sequence>MAKTEANLRRAKEEEKRIGGTVAGCPFRTRFHIMPPVGWINDPNGLCQFHGVFHAYFQYSPLSVHGGGGYWGHCTSRDLLHWEYHDPVLTTDIPEDQSGVYSGSALIEDGKMYLFYTGNVKLPGDYDYIDSGRISNQLMVISEDGQEMSQKKKLLGMEDYPEDITAHIRDPKVWKADGRYYMILGARARGYAEDGSRRDKGGVLIYASEDKLKWNLHQKLIPEKAFGYMWECPDLFELDGEKVLSFCPQGLEAEKERFQNIYQSGYSLLSRSSDPEETFTEWDMGFDFYAPQTFRTEDGRRIMIGWAGVPDTEKAHRNLSVANGWQHCLTLPRELSIKDGKIYQKPVKELYALGWKNEQTADSRYHWDGRTVLLEIKEIGGMFQKIKIGQEENGLTIHIEDDLAELSFLAGGAGTAAAGRETCECGGGRRRRIGRVSGKVDELTVLADSSIVEVFVNGGELVFTTRIYLEGRERDLTVSGAGKYSIFTV</sequence>
<dbReference type="SMART" id="SM00640">
    <property type="entry name" value="Glyco_32"/>
    <property type="match status" value="1"/>
</dbReference>
<dbReference type="SUPFAM" id="SSF75005">
    <property type="entry name" value="Arabinanase/levansucrase/invertase"/>
    <property type="match status" value="1"/>
</dbReference>
<dbReference type="InterPro" id="IPR006232">
    <property type="entry name" value="Suc6P_hydrolase"/>
</dbReference>
<evidence type="ECO:0000256" key="9">
    <source>
        <dbReference type="RuleBase" id="RU365015"/>
    </source>
</evidence>
<comment type="caution">
    <text evidence="12">The sequence shown here is derived from an EMBL/GenBank/DDBJ whole genome shotgun (WGS) entry which is preliminary data.</text>
</comment>
<dbReference type="EC" id="3.2.1.26" evidence="3 8"/>
<protein>
    <recommendedName>
        <fullName evidence="4 8">Sucrose-6-phosphate hydrolase</fullName>
        <ecNumber evidence="3 8">3.2.1.26</ecNumber>
    </recommendedName>
    <alternativeName>
        <fullName evidence="7 9">Invertase</fullName>
    </alternativeName>
</protein>
<dbReference type="Pfam" id="PF08244">
    <property type="entry name" value="Glyco_hydro_32C"/>
    <property type="match status" value="1"/>
</dbReference>
<evidence type="ECO:0000256" key="4">
    <source>
        <dbReference type="ARBA" id="ARBA00019623"/>
    </source>
</evidence>
<evidence type="ECO:0000256" key="5">
    <source>
        <dbReference type="ARBA" id="ARBA00022801"/>
    </source>
</evidence>
<evidence type="ECO:0000313" key="13">
    <source>
        <dbReference type="Proteomes" id="UP000824017"/>
    </source>
</evidence>
<dbReference type="InterPro" id="IPR051214">
    <property type="entry name" value="GH32_Enzymes"/>
</dbReference>
<evidence type="ECO:0000256" key="3">
    <source>
        <dbReference type="ARBA" id="ARBA00012758"/>
    </source>
</evidence>
<comment type="catalytic activity">
    <reaction evidence="8">
        <text>Hydrolysis of terminal non-reducing beta-D-fructofuranoside residues in beta-D-fructofuranosides.</text>
        <dbReference type="EC" id="3.2.1.26"/>
    </reaction>
</comment>
<dbReference type="InterPro" id="IPR013320">
    <property type="entry name" value="ConA-like_dom_sf"/>
</dbReference>
<evidence type="ECO:0000256" key="1">
    <source>
        <dbReference type="ARBA" id="ARBA00004914"/>
    </source>
</evidence>
<dbReference type="PANTHER" id="PTHR43101">
    <property type="entry name" value="BETA-FRUCTOSIDASE"/>
    <property type="match status" value="1"/>
</dbReference>
<evidence type="ECO:0000256" key="6">
    <source>
        <dbReference type="ARBA" id="ARBA00023295"/>
    </source>
</evidence>
<accession>A0A9D2D9J1</accession>
<dbReference type="EMBL" id="DXCD01000070">
    <property type="protein sequence ID" value="HIZ12820.1"/>
    <property type="molecule type" value="Genomic_DNA"/>
</dbReference>
<dbReference type="NCBIfam" id="TIGR01322">
    <property type="entry name" value="scrB_fam"/>
    <property type="match status" value="1"/>
</dbReference>
<reference evidence="12" key="1">
    <citation type="journal article" date="2021" name="PeerJ">
        <title>Extensive microbial diversity within the chicken gut microbiome revealed by metagenomics and culture.</title>
        <authorList>
            <person name="Gilroy R."/>
            <person name="Ravi A."/>
            <person name="Getino M."/>
            <person name="Pursley I."/>
            <person name="Horton D.L."/>
            <person name="Alikhan N.F."/>
            <person name="Baker D."/>
            <person name="Gharbi K."/>
            <person name="Hall N."/>
            <person name="Watson M."/>
            <person name="Adriaenssens E.M."/>
            <person name="Foster-Nyarko E."/>
            <person name="Jarju S."/>
            <person name="Secka A."/>
            <person name="Antonio M."/>
            <person name="Oren A."/>
            <person name="Chaudhuri R.R."/>
            <person name="La Ragione R."/>
            <person name="Hildebrand F."/>
            <person name="Pallen M.J."/>
        </authorList>
    </citation>
    <scope>NUCLEOTIDE SEQUENCE</scope>
    <source>
        <strain evidence="12">ChiGjej1B1-13045</strain>
    </source>
</reference>
<comment type="subcellular location">
    <subcellularLocation>
        <location evidence="9">Cytoplasm</location>
    </subcellularLocation>
</comment>
<dbReference type="Pfam" id="PF00251">
    <property type="entry name" value="Glyco_hydro_32N"/>
    <property type="match status" value="1"/>
</dbReference>
<keyword evidence="6 8" id="KW-0326">Glycosidase</keyword>
<comment type="function">
    <text evidence="9">Enables the bacterium to metabolize sucrose as a sole carbon source.</text>
</comment>
<dbReference type="InterPro" id="IPR018053">
    <property type="entry name" value="Glyco_hydro_32_AS"/>
</dbReference>
<reference evidence="12" key="2">
    <citation type="submission" date="2021-04" db="EMBL/GenBank/DDBJ databases">
        <authorList>
            <person name="Gilroy R."/>
        </authorList>
    </citation>
    <scope>NUCLEOTIDE SEQUENCE</scope>
    <source>
        <strain evidence="12">ChiGjej1B1-13045</strain>
    </source>
</reference>
<dbReference type="CDD" id="cd18623">
    <property type="entry name" value="GH32_ScrB-like"/>
    <property type="match status" value="1"/>
</dbReference>
<dbReference type="SUPFAM" id="SSF49899">
    <property type="entry name" value="Concanavalin A-like lectins/glucanases"/>
    <property type="match status" value="1"/>
</dbReference>
<feature type="domain" description="Glycosyl hydrolase family 32 N-terminal" evidence="10">
    <location>
        <begin position="32"/>
        <end position="346"/>
    </location>
</feature>
<keyword evidence="5 8" id="KW-0378">Hydrolase</keyword>
<dbReference type="Gene3D" id="2.115.10.20">
    <property type="entry name" value="Glycosyl hydrolase domain, family 43"/>
    <property type="match status" value="1"/>
</dbReference>
<evidence type="ECO:0000259" key="10">
    <source>
        <dbReference type="Pfam" id="PF00251"/>
    </source>
</evidence>
<organism evidence="12 13">
    <name type="scientific">Candidatus Mediterraneibacter stercorigallinarum</name>
    <dbReference type="NCBI Taxonomy" id="2838686"/>
    <lineage>
        <taxon>Bacteria</taxon>
        <taxon>Bacillati</taxon>
        <taxon>Bacillota</taxon>
        <taxon>Clostridia</taxon>
        <taxon>Lachnospirales</taxon>
        <taxon>Lachnospiraceae</taxon>
        <taxon>Mediterraneibacter</taxon>
    </lineage>
</organism>
<dbReference type="PANTHER" id="PTHR43101:SF1">
    <property type="entry name" value="BETA-FRUCTOSIDASE"/>
    <property type="match status" value="1"/>
</dbReference>
<comment type="similarity">
    <text evidence="2 8">Belongs to the glycosyl hydrolase 32 family.</text>
</comment>
<evidence type="ECO:0000256" key="2">
    <source>
        <dbReference type="ARBA" id="ARBA00009902"/>
    </source>
</evidence>
<dbReference type="GO" id="GO:0005975">
    <property type="term" value="P:carbohydrate metabolic process"/>
    <property type="evidence" value="ECO:0007669"/>
    <property type="project" value="InterPro"/>
</dbReference>
<evidence type="ECO:0000256" key="8">
    <source>
        <dbReference type="RuleBase" id="RU362110"/>
    </source>
</evidence>
<evidence type="ECO:0000259" key="11">
    <source>
        <dbReference type="Pfam" id="PF08244"/>
    </source>
</evidence>